<proteinExistence type="predicted"/>
<dbReference type="PANTHER" id="PTHR46704">
    <property type="entry name" value="CXC DOMAIN-CONTAINING PROTEIN-RELATED"/>
    <property type="match status" value="1"/>
</dbReference>
<name>A0AAU9XWL5_9CNID</name>
<gene>
    <name evidence="1" type="ORF">PMEA_00032606</name>
</gene>
<keyword evidence="2" id="KW-1185">Reference proteome</keyword>
<dbReference type="Proteomes" id="UP001159428">
    <property type="component" value="Unassembled WGS sequence"/>
</dbReference>
<comment type="caution">
    <text evidence="1">The sequence shown here is derived from an EMBL/GenBank/DDBJ whole genome shotgun (WGS) entry which is preliminary data.</text>
</comment>
<reference evidence="1 2" key="1">
    <citation type="submission" date="2022-05" db="EMBL/GenBank/DDBJ databases">
        <authorList>
            <consortium name="Genoscope - CEA"/>
            <person name="William W."/>
        </authorList>
    </citation>
    <scope>NUCLEOTIDE SEQUENCE [LARGE SCALE GENOMIC DNA]</scope>
</reference>
<dbReference type="EMBL" id="CALNXJ010000077">
    <property type="protein sequence ID" value="CAH3160923.1"/>
    <property type="molecule type" value="Genomic_DNA"/>
</dbReference>
<protein>
    <submittedName>
        <fullName evidence="1">Uncharacterized protein</fullName>
    </submittedName>
</protein>
<evidence type="ECO:0000313" key="2">
    <source>
        <dbReference type="Proteomes" id="UP001159428"/>
    </source>
</evidence>
<organism evidence="1 2">
    <name type="scientific">Pocillopora meandrina</name>
    <dbReference type="NCBI Taxonomy" id="46732"/>
    <lineage>
        <taxon>Eukaryota</taxon>
        <taxon>Metazoa</taxon>
        <taxon>Cnidaria</taxon>
        <taxon>Anthozoa</taxon>
        <taxon>Hexacorallia</taxon>
        <taxon>Scleractinia</taxon>
        <taxon>Astrocoeniina</taxon>
        <taxon>Pocilloporidae</taxon>
        <taxon>Pocillopora</taxon>
    </lineage>
</organism>
<dbReference type="PANTHER" id="PTHR46704:SF9">
    <property type="entry name" value="BHLH DOMAIN-CONTAINING PROTEIN"/>
    <property type="match status" value="1"/>
</dbReference>
<accession>A0AAU9XWL5</accession>
<dbReference type="AlphaFoldDB" id="A0AAU9XWL5"/>
<feature type="non-terminal residue" evidence="1">
    <location>
        <position position="1"/>
    </location>
</feature>
<feature type="non-terminal residue" evidence="1">
    <location>
        <position position="178"/>
    </location>
</feature>
<sequence length="178" mass="20219">SEKVSRLINSFGQDLVFGAIGGRQRPPKQVLLSYAVKSLANNVELFQILHRCGHGIAYPQLEEINTSLCLQKLASTSQNELPLPDNIRPFVSTTPPWDNIDCLEETFFASALIIVKSKRRGIESLDDETLSVYNADERCELHSRGYMEVKLNQIMERAWKKNLLWILVHIHASEKQSV</sequence>
<evidence type="ECO:0000313" key="1">
    <source>
        <dbReference type="EMBL" id="CAH3160923.1"/>
    </source>
</evidence>